<sequence>MSKLHESALEARDLHVAYEKHPVLHGINCSIPRGELTVILGPNACGKSTLLKTFARIHQPTAGEIYLQGQKITDLSNRSIAQTLALLPQSPHAPDSVTVADVVALGRYPYQGFLGRTRAEDHRICQEAMEACGVTDLKDRVLQELSGGQRQRVWIAMTLAQDTPLLLLDEPTTYLDITHQLQVLDLAAELHRKGQTLLLVIHDLNLAFRYATHLILMKAGKIMAEGSPQEIVTPQIIEQVFDIKASVITDPHSQTPLMIPHDTRQP</sequence>
<evidence type="ECO:0000256" key="3">
    <source>
        <dbReference type="ARBA" id="ARBA00022475"/>
    </source>
</evidence>
<evidence type="ECO:0000256" key="9">
    <source>
        <dbReference type="ARBA" id="ARBA00023136"/>
    </source>
</evidence>
<dbReference type="InterPro" id="IPR003593">
    <property type="entry name" value="AAA+_ATPase"/>
</dbReference>
<keyword evidence="3" id="KW-1003">Cell membrane</keyword>
<dbReference type="SMART" id="SM00382">
    <property type="entry name" value="AAA"/>
    <property type="match status" value="1"/>
</dbReference>
<evidence type="ECO:0000256" key="8">
    <source>
        <dbReference type="ARBA" id="ARBA00023065"/>
    </source>
</evidence>
<reference evidence="11 12" key="1">
    <citation type="submission" date="2019-03" db="EMBL/GenBank/DDBJ databases">
        <title>Diversity of the mouse oral microbiome.</title>
        <authorList>
            <person name="Joseph S."/>
            <person name="Aduse-Opoku J."/>
            <person name="Curtis M."/>
            <person name="Wade W."/>
            <person name="Hashim A."/>
        </authorList>
    </citation>
    <scope>NUCLEOTIDE SEQUENCE [LARGE SCALE GENOMIC DNA]</scope>
    <source>
        <strain evidence="12">irhom_31</strain>
    </source>
</reference>
<dbReference type="GO" id="GO:0005524">
    <property type="term" value="F:ATP binding"/>
    <property type="evidence" value="ECO:0007669"/>
    <property type="project" value="UniProtKB-KW"/>
</dbReference>
<dbReference type="GO" id="GO:0005886">
    <property type="term" value="C:plasma membrane"/>
    <property type="evidence" value="ECO:0007669"/>
    <property type="project" value="UniProtKB-SubCell"/>
</dbReference>
<dbReference type="OrthoDB" id="5296765at2"/>
<evidence type="ECO:0000256" key="1">
    <source>
        <dbReference type="ARBA" id="ARBA00004202"/>
    </source>
</evidence>
<keyword evidence="4" id="KW-0410">Iron transport</keyword>
<dbReference type="PROSITE" id="PS00211">
    <property type="entry name" value="ABC_TRANSPORTER_1"/>
    <property type="match status" value="1"/>
</dbReference>
<dbReference type="GO" id="GO:0006826">
    <property type="term" value="P:iron ion transport"/>
    <property type="evidence" value="ECO:0007669"/>
    <property type="project" value="UniProtKB-KW"/>
</dbReference>
<proteinExistence type="predicted"/>
<evidence type="ECO:0000256" key="7">
    <source>
        <dbReference type="ARBA" id="ARBA00023004"/>
    </source>
</evidence>
<gene>
    <name evidence="11" type="ORF">E4U03_07310</name>
</gene>
<evidence type="ECO:0000256" key="5">
    <source>
        <dbReference type="ARBA" id="ARBA00022741"/>
    </source>
</evidence>
<evidence type="ECO:0000256" key="6">
    <source>
        <dbReference type="ARBA" id="ARBA00022840"/>
    </source>
</evidence>
<name>A0A4Y9F4I4_9MICC</name>
<keyword evidence="2" id="KW-0813">Transport</keyword>
<comment type="caution">
    <text evidence="11">The sequence shown here is derived from an EMBL/GenBank/DDBJ whole genome shotgun (WGS) entry which is preliminary data.</text>
</comment>
<keyword evidence="7" id="KW-0408">Iron</keyword>
<evidence type="ECO:0000259" key="10">
    <source>
        <dbReference type="PROSITE" id="PS50893"/>
    </source>
</evidence>
<evidence type="ECO:0000256" key="4">
    <source>
        <dbReference type="ARBA" id="ARBA00022496"/>
    </source>
</evidence>
<dbReference type="GO" id="GO:0016887">
    <property type="term" value="F:ATP hydrolysis activity"/>
    <property type="evidence" value="ECO:0007669"/>
    <property type="project" value="InterPro"/>
</dbReference>
<feature type="domain" description="ABC transporter" evidence="10">
    <location>
        <begin position="9"/>
        <end position="244"/>
    </location>
</feature>
<keyword evidence="5" id="KW-0547">Nucleotide-binding</keyword>
<keyword evidence="6 11" id="KW-0067">ATP-binding</keyword>
<dbReference type="AlphaFoldDB" id="A0A4Y9F4I4"/>
<dbReference type="InterPro" id="IPR027417">
    <property type="entry name" value="P-loop_NTPase"/>
</dbReference>
<dbReference type="RefSeq" id="WP_135012900.1">
    <property type="nucleotide sequence ID" value="NZ_JADGLK010000022.1"/>
</dbReference>
<dbReference type="CDD" id="cd03214">
    <property type="entry name" value="ABC_Iron-Siderophores_B12_Hemin"/>
    <property type="match status" value="1"/>
</dbReference>
<keyword evidence="8" id="KW-0406">Ion transport</keyword>
<dbReference type="Pfam" id="PF00005">
    <property type="entry name" value="ABC_tran"/>
    <property type="match status" value="1"/>
</dbReference>
<keyword evidence="9" id="KW-0472">Membrane</keyword>
<dbReference type="SUPFAM" id="SSF52540">
    <property type="entry name" value="P-loop containing nucleoside triphosphate hydrolases"/>
    <property type="match status" value="1"/>
</dbReference>
<protein>
    <submittedName>
        <fullName evidence="11">ABC transporter ATP-binding protein</fullName>
    </submittedName>
</protein>
<dbReference type="PANTHER" id="PTHR42771:SF2">
    <property type="entry name" value="IRON(3+)-HYDROXAMATE IMPORT ATP-BINDING PROTEIN FHUC"/>
    <property type="match status" value="1"/>
</dbReference>
<organism evidence="11 12">
    <name type="scientific">Rothia nasimurium</name>
    <dbReference type="NCBI Taxonomy" id="85336"/>
    <lineage>
        <taxon>Bacteria</taxon>
        <taxon>Bacillati</taxon>
        <taxon>Actinomycetota</taxon>
        <taxon>Actinomycetes</taxon>
        <taxon>Micrococcales</taxon>
        <taxon>Micrococcaceae</taxon>
        <taxon>Rothia</taxon>
    </lineage>
</organism>
<dbReference type="InterPro" id="IPR003439">
    <property type="entry name" value="ABC_transporter-like_ATP-bd"/>
</dbReference>
<evidence type="ECO:0000313" key="12">
    <source>
        <dbReference type="Proteomes" id="UP000297951"/>
    </source>
</evidence>
<evidence type="ECO:0000256" key="2">
    <source>
        <dbReference type="ARBA" id="ARBA00022448"/>
    </source>
</evidence>
<dbReference type="PROSITE" id="PS50893">
    <property type="entry name" value="ABC_TRANSPORTER_2"/>
    <property type="match status" value="1"/>
</dbReference>
<dbReference type="EMBL" id="SPQC01000022">
    <property type="protein sequence ID" value="TFU22121.1"/>
    <property type="molecule type" value="Genomic_DNA"/>
</dbReference>
<dbReference type="Gene3D" id="3.40.50.300">
    <property type="entry name" value="P-loop containing nucleotide triphosphate hydrolases"/>
    <property type="match status" value="1"/>
</dbReference>
<evidence type="ECO:0000313" key="11">
    <source>
        <dbReference type="EMBL" id="TFU22121.1"/>
    </source>
</evidence>
<dbReference type="Proteomes" id="UP000297951">
    <property type="component" value="Unassembled WGS sequence"/>
</dbReference>
<dbReference type="InterPro" id="IPR017871">
    <property type="entry name" value="ABC_transporter-like_CS"/>
</dbReference>
<dbReference type="FunFam" id="3.40.50.300:FF:000134">
    <property type="entry name" value="Iron-enterobactin ABC transporter ATP-binding protein"/>
    <property type="match status" value="1"/>
</dbReference>
<dbReference type="InterPro" id="IPR051535">
    <property type="entry name" value="Siderophore_ABC-ATPase"/>
</dbReference>
<accession>A0A4Y9F4I4</accession>
<comment type="subcellular location">
    <subcellularLocation>
        <location evidence="1">Cell membrane</location>
        <topology evidence="1">Peripheral membrane protein</topology>
    </subcellularLocation>
</comment>
<dbReference type="PANTHER" id="PTHR42771">
    <property type="entry name" value="IRON(3+)-HYDROXAMATE IMPORT ATP-BINDING PROTEIN FHUC"/>
    <property type="match status" value="1"/>
</dbReference>